<accession>A0A1M7SI98</accession>
<keyword evidence="2" id="KW-1185">Reference proteome</keyword>
<proteinExistence type="predicted"/>
<dbReference type="OrthoDB" id="48609at2"/>
<dbReference type="Proteomes" id="UP000184207">
    <property type="component" value="Unassembled WGS sequence"/>
</dbReference>
<reference evidence="2" key="1">
    <citation type="submission" date="2016-12" db="EMBL/GenBank/DDBJ databases">
        <authorList>
            <person name="Varghese N."/>
            <person name="Submissions S."/>
        </authorList>
    </citation>
    <scope>NUCLEOTIDE SEQUENCE [LARGE SCALE GENOMIC DNA]</scope>
    <source>
        <strain evidence="2">DSM 13020</strain>
    </source>
</reference>
<sequence>MAKKSKDTSSAVRVLFASRGLLYMSVDDGFALPEDWNVMLTTARKWYIETRKSQAKYQIPVELPPGIYQIFKEKLTTEDGQKYVNTDFGLAKVVEDWKTERILRMSSKSEVLFRVPGGYRVYYTLKGNMLDQFFEINSPVDKAYVILSTASEEQYETRVFYDKSMEREAPEDEWYREYDTNGRKLSVLGNLEGLKNGIHIRNKSLQVTRRDINFISLRYSYSYDWEPADYVIEVKTDEGEELPAGKVYVFSDTDGKNIPIGFANMWDIREEGTISLSKSWQIYHSWTLTKSTKAGERMYINGVLNLRGNGLTKVEIYAKGLENLTVSDGTIVKLGADYSEIELSVSKTTKVHISFDYLI</sequence>
<protein>
    <submittedName>
        <fullName evidence="1">Uncharacterized protein</fullName>
    </submittedName>
</protein>
<organism evidence="1 2">
    <name type="scientific">Fervidobacterium gondwanense DSM 13020</name>
    <dbReference type="NCBI Taxonomy" id="1121883"/>
    <lineage>
        <taxon>Bacteria</taxon>
        <taxon>Thermotogati</taxon>
        <taxon>Thermotogota</taxon>
        <taxon>Thermotogae</taxon>
        <taxon>Thermotogales</taxon>
        <taxon>Fervidobacteriaceae</taxon>
        <taxon>Fervidobacterium</taxon>
    </lineage>
</organism>
<name>A0A1M7SI98_FERGO</name>
<dbReference type="STRING" id="1121883.SAMN02745226_00893"/>
<dbReference type="RefSeq" id="WP_143145274.1">
    <property type="nucleotide sequence ID" value="NZ_FRDJ01000004.1"/>
</dbReference>
<dbReference type="EMBL" id="FRDJ01000004">
    <property type="protein sequence ID" value="SHN58147.1"/>
    <property type="molecule type" value="Genomic_DNA"/>
</dbReference>
<evidence type="ECO:0000313" key="1">
    <source>
        <dbReference type="EMBL" id="SHN58147.1"/>
    </source>
</evidence>
<evidence type="ECO:0000313" key="2">
    <source>
        <dbReference type="Proteomes" id="UP000184207"/>
    </source>
</evidence>
<dbReference type="AlphaFoldDB" id="A0A1M7SI98"/>
<gene>
    <name evidence="1" type="ORF">SAMN02745226_00893</name>
</gene>